<protein>
    <recommendedName>
        <fullName evidence="5">Aminotransferase class I/classII large domain-containing protein</fullName>
    </recommendedName>
</protein>
<accession>Q0CDR5</accession>
<dbReference type="InterPro" id="IPR050087">
    <property type="entry name" value="AON_synthase_class-II"/>
</dbReference>
<reference evidence="7" key="1">
    <citation type="submission" date="2005-09" db="EMBL/GenBank/DDBJ databases">
        <title>Annotation of the Aspergillus terreus NIH2624 genome.</title>
        <authorList>
            <person name="Birren B.W."/>
            <person name="Lander E.S."/>
            <person name="Galagan J.E."/>
            <person name="Nusbaum C."/>
            <person name="Devon K."/>
            <person name="Henn M."/>
            <person name="Ma L.-J."/>
            <person name="Jaffe D.B."/>
            <person name="Butler J."/>
            <person name="Alvarez P."/>
            <person name="Gnerre S."/>
            <person name="Grabherr M."/>
            <person name="Kleber M."/>
            <person name="Mauceli E.W."/>
            <person name="Brockman W."/>
            <person name="Rounsley S."/>
            <person name="Young S.K."/>
            <person name="LaButti K."/>
            <person name="Pushparaj V."/>
            <person name="DeCaprio D."/>
            <person name="Crawford M."/>
            <person name="Koehrsen M."/>
            <person name="Engels R."/>
            <person name="Montgomery P."/>
            <person name="Pearson M."/>
            <person name="Howarth C."/>
            <person name="Larson L."/>
            <person name="Luoma S."/>
            <person name="White J."/>
            <person name="Alvarado L."/>
            <person name="Kodira C.D."/>
            <person name="Zeng Q."/>
            <person name="Oleary S."/>
            <person name="Yandava C."/>
            <person name="Denning D.W."/>
            <person name="Nierman W.C."/>
            <person name="Milne T."/>
            <person name="Madden K."/>
        </authorList>
    </citation>
    <scope>NUCLEOTIDE SEQUENCE [LARGE SCALE GENOMIC DNA]</scope>
    <source>
        <strain evidence="7">NIH 2624 / FGSC A1156</strain>
    </source>
</reference>
<keyword evidence="4" id="KW-0663">Pyridoxal phosphate</keyword>
<dbReference type="GO" id="GO:0009102">
    <property type="term" value="P:biotin biosynthetic process"/>
    <property type="evidence" value="ECO:0007669"/>
    <property type="project" value="TreeGrafter"/>
</dbReference>
<dbReference type="EMBL" id="CH476605">
    <property type="protein sequence ID" value="EAU31342.1"/>
    <property type="molecule type" value="Genomic_DNA"/>
</dbReference>
<dbReference type="Gene3D" id="3.90.1150.10">
    <property type="entry name" value="Aspartate Aminotransferase, domain 1"/>
    <property type="match status" value="1"/>
</dbReference>
<comment type="similarity">
    <text evidence="2">Belongs to the class-II pyridoxal-phosphate-dependent aminotransferase family. BioF subfamily.</text>
</comment>
<dbReference type="eggNOG" id="KOG1360">
    <property type="taxonomic scope" value="Eukaryota"/>
</dbReference>
<comment type="cofactor">
    <cofactor evidence="1">
        <name>pyridoxal 5'-phosphate</name>
        <dbReference type="ChEBI" id="CHEBI:597326"/>
    </cofactor>
</comment>
<evidence type="ECO:0000313" key="7">
    <source>
        <dbReference type="Proteomes" id="UP000007963"/>
    </source>
</evidence>
<dbReference type="OrthoDB" id="2382073at2759"/>
<dbReference type="PANTHER" id="PTHR13693:SF77">
    <property type="entry name" value="8-AMINO-7-OXONONANOATE SYNTHASE"/>
    <property type="match status" value="1"/>
</dbReference>
<dbReference type="InterPro" id="IPR004839">
    <property type="entry name" value="Aminotransferase_I/II_large"/>
</dbReference>
<evidence type="ECO:0000256" key="4">
    <source>
        <dbReference type="ARBA" id="ARBA00022898"/>
    </source>
</evidence>
<dbReference type="STRING" id="341663.Q0CDR5"/>
<dbReference type="Proteomes" id="UP000007963">
    <property type="component" value="Unassembled WGS sequence"/>
</dbReference>
<dbReference type="Gene3D" id="3.40.640.10">
    <property type="entry name" value="Type I PLP-dependent aspartate aminotransferase-like (Major domain)"/>
    <property type="match status" value="1"/>
</dbReference>
<dbReference type="OMA" id="FSMDGDQ"/>
<dbReference type="GO" id="GO:0016740">
    <property type="term" value="F:transferase activity"/>
    <property type="evidence" value="ECO:0007669"/>
    <property type="project" value="UniProtKB-KW"/>
</dbReference>
<dbReference type="HOGENOM" id="CLU_015846_3_0_1"/>
<feature type="domain" description="Aminotransferase class I/classII large" evidence="5">
    <location>
        <begin position="53"/>
        <end position="429"/>
    </location>
</feature>
<dbReference type="GO" id="GO:0030170">
    <property type="term" value="F:pyridoxal phosphate binding"/>
    <property type="evidence" value="ECO:0007669"/>
    <property type="project" value="InterPro"/>
</dbReference>
<evidence type="ECO:0000313" key="6">
    <source>
        <dbReference type="EMBL" id="EAU31342.1"/>
    </source>
</evidence>
<dbReference type="VEuPathDB" id="FungiDB:ATEG_08169"/>
<evidence type="ECO:0000256" key="1">
    <source>
        <dbReference type="ARBA" id="ARBA00001933"/>
    </source>
</evidence>
<dbReference type="InterPro" id="IPR015422">
    <property type="entry name" value="PyrdxlP-dep_Trfase_small"/>
</dbReference>
<dbReference type="Pfam" id="PF00155">
    <property type="entry name" value="Aminotran_1_2"/>
    <property type="match status" value="1"/>
</dbReference>
<name>Q0CDR5_ASPTN</name>
<evidence type="ECO:0000256" key="2">
    <source>
        <dbReference type="ARBA" id="ARBA00010008"/>
    </source>
</evidence>
<dbReference type="GeneID" id="4353091"/>
<dbReference type="InterPro" id="IPR015421">
    <property type="entry name" value="PyrdxlP-dep_Trfase_major"/>
</dbReference>
<sequence length="503" mass="56769">MSFKSIMVQRLAAQEPRAHRFQNAPVFYRNLEAIMDERRKANRLHVLMDASRKKADFSSNDFLSLASSGLLKTEFLNELARNPDFQVGQSGSRLMDGNTQYLENLEREMAEFFRADTSLIFNSGYDANSAIFAVLPQSGDAIVYDELVHASIIDGMEQSRATIRKPFVHNDLNSLREVLLSLRKSEPQLAQGKSTVILAIESVYSMDGDISPVEDIMKIAQELFPLGNTEVFFDEAHSTGLMGPLGRGMACELGIEKKLACRLHTFGKALGCNGAIVLGSETVRNMLVNYAKGFIFTAGPAFPFAACMRAAVNLLRNGQAEPMRQKLQFNVRYFLRTLLQHPVWKEAQDTKLLAIPVAEDYESKELLTQIVPVWTQARDNHHLASHLHLADYKAYPVSYPVVPKDQGRIRLVFHAGNTTDEIDTLIQIICDWAREMIDLRIKQVPLSCTWSKIILAGEVRKKQRLEEEAKRRDRAQKVAEVKRDLQPLIVESKARGYVEKSLL</sequence>
<proteinExistence type="inferred from homology"/>
<gene>
    <name evidence="6" type="ORF">ATEG_08169</name>
</gene>
<organism evidence="6 7">
    <name type="scientific">Aspergillus terreus (strain NIH 2624 / FGSC A1156)</name>
    <dbReference type="NCBI Taxonomy" id="341663"/>
    <lineage>
        <taxon>Eukaryota</taxon>
        <taxon>Fungi</taxon>
        <taxon>Dikarya</taxon>
        <taxon>Ascomycota</taxon>
        <taxon>Pezizomycotina</taxon>
        <taxon>Eurotiomycetes</taxon>
        <taxon>Eurotiomycetidae</taxon>
        <taxon>Eurotiales</taxon>
        <taxon>Aspergillaceae</taxon>
        <taxon>Aspergillus</taxon>
        <taxon>Aspergillus subgen. Circumdati</taxon>
    </lineage>
</organism>
<dbReference type="InterPro" id="IPR015424">
    <property type="entry name" value="PyrdxlP-dep_Trfase"/>
</dbReference>
<keyword evidence="3" id="KW-0808">Transferase</keyword>
<dbReference type="PANTHER" id="PTHR13693">
    <property type="entry name" value="CLASS II AMINOTRANSFERASE/8-AMINO-7-OXONONANOATE SYNTHASE"/>
    <property type="match status" value="1"/>
</dbReference>
<evidence type="ECO:0000256" key="3">
    <source>
        <dbReference type="ARBA" id="ARBA00022679"/>
    </source>
</evidence>
<dbReference type="SUPFAM" id="SSF53383">
    <property type="entry name" value="PLP-dependent transferases"/>
    <property type="match status" value="1"/>
</dbReference>
<dbReference type="RefSeq" id="XP_001216790.1">
    <property type="nucleotide sequence ID" value="XM_001216790.1"/>
</dbReference>
<evidence type="ECO:0000259" key="5">
    <source>
        <dbReference type="Pfam" id="PF00155"/>
    </source>
</evidence>
<dbReference type="AlphaFoldDB" id="Q0CDR5"/>